<dbReference type="SMART" id="SM00174">
    <property type="entry name" value="RHO"/>
    <property type="match status" value="1"/>
</dbReference>
<proteinExistence type="predicted"/>
<dbReference type="PRINTS" id="PR00449">
    <property type="entry name" value="RASTRNSFRMNG"/>
</dbReference>
<sequence>MTAPSGKGPNADFKVVLLGDTAVGKTALVERYSSGKFLPDQPPTFGASFFLKTLQYQGTSYRVGIWDTAGQEKFDCLSSFYTRGAACGIVCYSLVDNRCKLDRWLEKLMNESGDEHVTVVLCGTKSDLTATQERVWDADLVREYATRYHALHFETSAVTGDHIEEMFDAALAQMVATHPQVRAAVGQTSGRGPAGTGVVLADPGKQPGPAGHRSSPCCR</sequence>
<name>A0ABQ8UQJ9_9EUKA</name>
<dbReference type="EMBL" id="JAPMOS010000018">
    <property type="protein sequence ID" value="KAJ4459619.1"/>
    <property type="molecule type" value="Genomic_DNA"/>
</dbReference>
<feature type="region of interest" description="Disordered" evidence="2">
    <location>
        <begin position="186"/>
        <end position="219"/>
    </location>
</feature>
<dbReference type="PANTHER" id="PTHR47978">
    <property type="match status" value="1"/>
</dbReference>
<dbReference type="PROSITE" id="PS51419">
    <property type="entry name" value="RAB"/>
    <property type="match status" value="1"/>
</dbReference>
<dbReference type="InterPro" id="IPR027417">
    <property type="entry name" value="P-loop_NTPase"/>
</dbReference>
<dbReference type="CDD" id="cd00154">
    <property type="entry name" value="Rab"/>
    <property type="match status" value="1"/>
</dbReference>
<evidence type="ECO:0000313" key="4">
    <source>
        <dbReference type="Proteomes" id="UP001141327"/>
    </source>
</evidence>
<gene>
    <name evidence="3" type="ORF">PAPYR_4353</name>
</gene>
<dbReference type="Proteomes" id="UP001141327">
    <property type="component" value="Unassembled WGS sequence"/>
</dbReference>
<evidence type="ECO:0000313" key="3">
    <source>
        <dbReference type="EMBL" id="KAJ4459619.1"/>
    </source>
</evidence>
<keyword evidence="4" id="KW-1185">Reference proteome</keyword>
<dbReference type="SUPFAM" id="SSF52540">
    <property type="entry name" value="P-loop containing nucleoside triphosphate hydrolases"/>
    <property type="match status" value="1"/>
</dbReference>
<dbReference type="NCBIfam" id="TIGR00231">
    <property type="entry name" value="small_GTP"/>
    <property type="match status" value="1"/>
</dbReference>
<organism evidence="3 4">
    <name type="scientific">Paratrimastix pyriformis</name>
    <dbReference type="NCBI Taxonomy" id="342808"/>
    <lineage>
        <taxon>Eukaryota</taxon>
        <taxon>Metamonada</taxon>
        <taxon>Preaxostyla</taxon>
        <taxon>Paratrimastigidae</taxon>
        <taxon>Paratrimastix</taxon>
    </lineage>
</organism>
<dbReference type="InterPro" id="IPR001806">
    <property type="entry name" value="Small_GTPase"/>
</dbReference>
<comment type="caution">
    <text evidence="3">The sequence shown here is derived from an EMBL/GenBank/DDBJ whole genome shotgun (WGS) entry which is preliminary data.</text>
</comment>
<keyword evidence="1" id="KW-0547">Nucleotide-binding</keyword>
<evidence type="ECO:0000256" key="2">
    <source>
        <dbReference type="SAM" id="MobiDB-lite"/>
    </source>
</evidence>
<evidence type="ECO:0000256" key="1">
    <source>
        <dbReference type="ARBA" id="ARBA00022741"/>
    </source>
</evidence>
<reference evidence="3" key="1">
    <citation type="journal article" date="2022" name="bioRxiv">
        <title>Genomics of Preaxostyla Flagellates Illuminates Evolutionary Transitions and the Path Towards Mitochondrial Loss.</title>
        <authorList>
            <person name="Novak L.V.F."/>
            <person name="Treitli S.C."/>
            <person name="Pyrih J."/>
            <person name="Halakuc P."/>
            <person name="Pipaliya S.V."/>
            <person name="Vacek V."/>
            <person name="Brzon O."/>
            <person name="Soukal P."/>
            <person name="Eme L."/>
            <person name="Dacks J.B."/>
            <person name="Karnkowska A."/>
            <person name="Elias M."/>
            <person name="Hampl V."/>
        </authorList>
    </citation>
    <scope>NUCLEOTIDE SEQUENCE</scope>
    <source>
        <strain evidence="3">RCP-MX</strain>
    </source>
</reference>
<accession>A0ABQ8UQJ9</accession>
<dbReference type="Pfam" id="PF00071">
    <property type="entry name" value="Ras"/>
    <property type="match status" value="1"/>
</dbReference>
<dbReference type="SMART" id="SM00173">
    <property type="entry name" value="RAS"/>
    <property type="match status" value="1"/>
</dbReference>
<dbReference type="Gene3D" id="3.40.50.300">
    <property type="entry name" value="P-loop containing nucleotide triphosphate hydrolases"/>
    <property type="match status" value="1"/>
</dbReference>
<dbReference type="InterPro" id="IPR005225">
    <property type="entry name" value="Small_GTP-bd"/>
</dbReference>
<protein>
    <submittedName>
        <fullName evidence="3">GTP-binding protein</fullName>
    </submittedName>
</protein>
<dbReference type="SMART" id="SM00175">
    <property type="entry name" value="RAB"/>
    <property type="match status" value="1"/>
</dbReference>